<dbReference type="Proteomes" id="UP001172101">
    <property type="component" value="Unassembled WGS sequence"/>
</dbReference>
<protein>
    <submittedName>
        <fullName evidence="2">Uncharacterized protein</fullName>
    </submittedName>
</protein>
<reference evidence="2" key="1">
    <citation type="submission" date="2023-06" db="EMBL/GenBank/DDBJ databases">
        <title>Genome-scale phylogeny and comparative genomics of the fungal order Sordariales.</title>
        <authorList>
            <consortium name="Lawrence Berkeley National Laboratory"/>
            <person name="Hensen N."/>
            <person name="Bonometti L."/>
            <person name="Westerberg I."/>
            <person name="Brannstrom I.O."/>
            <person name="Guillou S."/>
            <person name="Cros-Aarteil S."/>
            <person name="Calhoun S."/>
            <person name="Haridas S."/>
            <person name="Kuo A."/>
            <person name="Mondo S."/>
            <person name="Pangilinan J."/>
            <person name="Riley R."/>
            <person name="LaButti K."/>
            <person name="Andreopoulos B."/>
            <person name="Lipzen A."/>
            <person name="Chen C."/>
            <person name="Yanf M."/>
            <person name="Daum C."/>
            <person name="Ng V."/>
            <person name="Clum A."/>
            <person name="Steindorff A."/>
            <person name="Ohm R."/>
            <person name="Martin F."/>
            <person name="Silar P."/>
            <person name="Natvig D."/>
            <person name="Lalanne C."/>
            <person name="Gautier V."/>
            <person name="Ament-velasquez S.L."/>
            <person name="Kruys A."/>
            <person name="Hutchinson M.I."/>
            <person name="Powell A.J."/>
            <person name="Barry K."/>
            <person name="Miller A.N."/>
            <person name="Grigoriev I.V."/>
            <person name="Debuchy R."/>
            <person name="Gladieux P."/>
            <person name="Thoren M.H."/>
            <person name="Johannesson H."/>
        </authorList>
    </citation>
    <scope>NUCLEOTIDE SEQUENCE</scope>
    <source>
        <strain evidence="2">SMH2392-1A</strain>
    </source>
</reference>
<accession>A0AA39ZYL3</accession>
<evidence type="ECO:0000256" key="1">
    <source>
        <dbReference type="SAM" id="MobiDB-lite"/>
    </source>
</evidence>
<dbReference type="RefSeq" id="XP_060291094.1">
    <property type="nucleotide sequence ID" value="XM_060435043.1"/>
</dbReference>
<dbReference type="GeneID" id="85318313"/>
<feature type="region of interest" description="Disordered" evidence="1">
    <location>
        <begin position="134"/>
        <end position="154"/>
    </location>
</feature>
<dbReference type="AlphaFoldDB" id="A0AA39ZYL3"/>
<gene>
    <name evidence="2" type="ORF">B0T26DRAFT_440338</name>
</gene>
<comment type="caution">
    <text evidence="2">The sequence shown here is derived from an EMBL/GenBank/DDBJ whole genome shotgun (WGS) entry which is preliminary data.</text>
</comment>
<evidence type="ECO:0000313" key="2">
    <source>
        <dbReference type="EMBL" id="KAK0706000.1"/>
    </source>
</evidence>
<feature type="compositionally biased region" description="Low complexity" evidence="1">
    <location>
        <begin position="134"/>
        <end position="148"/>
    </location>
</feature>
<proteinExistence type="predicted"/>
<organism evidence="2 3">
    <name type="scientific">Lasiosphaeria miniovina</name>
    <dbReference type="NCBI Taxonomy" id="1954250"/>
    <lineage>
        <taxon>Eukaryota</taxon>
        <taxon>Fungi</taxon>
        <taxon>Dikarya</taxon>
        <taxon>Ascomycota</taxon>
        <taxon>Pezizomycotina</taxon>
        <taxon>Sordariomycetes</taxon>
        <taxon>Sordariomycetidae</taxon>
        <taxon>Sordariales</taxon>
        <taxon>Lasiosphaeriaceae</taxon>
        <taxon>Lasiosphaeria</taxon>
    </lineage>
</organism>
<evidence type="ECO:0000313" key="3">
    <source>
        <dbReference type="Proteomes" id="UP001172101"/>
    </source>
</evidence>
<keyword evidence="3" id="KW-1185">Reference proteome</keyword>
<dbReference type="EMBL" id="JAUIRO010000007">
    <property type="protein sequence ID" value="KAK0706000.1"/>
    <property type="molecule type" value="Genomic_DNA"/>
</dbReference>
<sequence length="183" mass="19676">MQRYLLPLWCHPFCSGNPVYLLRPSSLLPKAKGQESKLILASPWSTLTQCAHVITAPAVQVLESSKSVNTCNPRARRLASSICSDQVFQRILSVANSIARRPPSPTGKAVRQFAVGREPRCTAAVITCGRGVPRARAGAGPGRTTPAHPTRRPPTCLTVKLTPNERSCPLGGQPCPLLFFGAQ</sequence>
<name>A0AA39ZYL3_9PEZI</name>